<evidence type="ECO:0000313" key="6">
    <source>
        <dbReference type="Proteomes" id="UP000286134"/>
    </source>
</evidence>
<evidence type="ECO:0000313" key="5">
    <source>
        <dbReference type="EMBL" id="RKF55184.1"/>
    </source>
</evidence>
<feature type="region of interest" description="Disordered" evidence="3">
    <location>
        <begin position="1"/>
        <end position="96"/>
    </location>
</feature>
<feature type="compositionally biased region" description="Low complexity" evidence="3">
    <location>
        <begin position="56"/>
        <end position="78"/>
    </location>
</feature>
<feature type="compositionally biased region" description="Polar residues" evidence="3">
    <location>
        <begin position="36"/>
        <end position="50"/>
    </location>
</feature>
<evidence type="ECO:0000256" key="2">
    <source>
        <dbReference type="ARBA" id="ARBA00022837"/>
    </source>
</evidence>
<dbReference type="Pfam" id="PF13405">
    <property type="entry name" value="EF-hand_6"/>
    <property type="match status" value="1"/>
</dbReference>
<dbReference type="InterPro" id="IPR011992">
    <property type="entry name" value="EF-hand-dom_pair"/>
</dbReference>
<feature type="domain" description="EF-hand" evidence="4">
    <location>
        <begin position="149"/>
        <end position="184"/>
    </location>
</feature>
<dbReference type="Proteomes" id="UP000286134">
    <property type="component" value="Unassembled WGS sequence"/>
</dbReference>
<evidence type="ECO:0000259" key="4">
    <source>
        <dbReference type="PROSITE" id="PS50222"/>
    </source>
</evidence>
<protein>
    <submittedName>
        <fullName evidence="5">Myosin regulatory light chain 1</fullName>
    </submittedName>
</protein>
<dbReference type="InterPro" id="IPR002048">
    <property type="entry name" value="EF_hand_dom"/>
</dbReference>
<feature type="domain" description="EF-hand" evidence="4">
    <location>
        <begin position="219"/>
        <end position="254"/>
    </location>
</feature>
<dbReference type="AlphaFoldDB" id="A0A420HCL4"/>
<dbReference type="PROSITE" id="PS00018">
    <property type="entry name" value="EF_HAND_1"/>
    <property type="match status" value="2"/>
</dbReference>
<keyword evidence="2" id="KW-0106">Calcium</keyword>
<reference evidence="5 6" key="1">
    <citation type="journal article" date="2018" name="BMC Genomics">
        <title>Comparative genome analyses reveal sequence features reflecting distinct modes of host-adaptation between dicot and monocot powdery mildew.</title>
        <authorList>
            <person name="Wu Y."/>
            <person name="Ma X."/>
            <person name="Pan Z."/>
            <person name="Kale S.D."/>
            <person name="Song Y."/>
            <person name="King H."/>
            <person name="Zhang Q."/>
            <person name="Presley C."/>
            <person name="Deng X."/>
            <person name="Wei C.I."/>
            <person name="Xiao S."/>
        </authorList>
    </citation>
    <scope>NUCLEOTIDE SEQUENCE [LARGE SCALE GENOMIC DNA]</scope>
    <source>
        <strain evidence="5">UMSG2</strain>
    </source>
</reference>
<dbReference type="Gene3D" id="1.10.238.10">
    <property type="entry name" value="EF-hand"/>
    <property type="match status" value="2"/>
</dbReference>
<evidence type="ECO:0000256" key="3">
    <source>
        <dbReference type="SAM" id="MobiDB-lite"/>
    </source>
</evidence>
<feature type="region of interest" description="Disordered" evidence="3">
    <location>
        <begin position="111"/>
        <end position="144"/>
    </location>
</feature>
<dbReference type="InterPro" id="IPR050403">
    <property type="entry name" value="Myosin_RLC"/>
</dbReference>
<gene>
    <name evidence="5" type="ORF">OnM2_091009</name>
</gene>
<feature type="compositionally biased region" description="Low complexity" evidence="3">
    <location>
        <begin position="116"/>
        <end position="130"/>
    </location>
</feature>
<dbReference type="Pfam" id="PF13833">
    <property type="entry name" value="EF-hand_8"/>
    <property type="match status" value="1"/>
</dbReference>
<dbReference type="PROSITE" id="PS50222">
    <property type="entry name" value="EF_HAND_2"/>
    <property type="match status" value="2"/>
</dbReference>
<dbReference type="PANTHER" id="PTHR23049">
    <property type="entry name" value="MYOSIN REGULATORY LIGHT CHAIN 2"/>
    <property type="match status" value="1"/>
</dbReference>
<dbReference type="STRING" id="212602.A0A420HCL4"/>
<keyword evidence="6" id="KW-1185">Reference proteome</keyword>
<evidence type="ECO:0000256" key="1">
    <source>
        <dbReference type="ARBA" id="ARBA00022737"/>
    </source>
</evidence>
<sequence length="318" mass="34097">MEVKSIAMTAQGQSGGHALQDSHISPRKSPFRRPESISSPSPLRQSTPSLLTARITPSTSTTDTNTNTNATATATATPTPTPSRLSRNISPALGDSKFNEKSIRSFSFSRGENIRSQSQGPSPGQQQVGSILRSRGTMERNTLSKLQPAQVRELREAFQILDRDSDGHVGREDVADMLSQLGLSADSSNVSTFFPPQSTQAITLPVYLNSLADILSAISPPSELISAFSAFDEDDSGQIDLIEFKDALLKTTPDPAVTPLTEGEIESLMTDFIGRRAFCKNAGGGLGKRGEVFKYHDFVTSISGGSGTDEKSERDKDG</sequence>
<dbReference type="SUPFAM" id="SSF47473">
    <property type="entry name" value="EF-hand"/>
    <property type="match status" value="1"/>
</dbReference>
<dbReference type="SMART" id="SM00054">
    <property type="entry name" value="EFh"/>
    <property type="match status" value="2"/>
</dbReference>
<accession>A0A420HCL4</accession>
<comment type="caution">
    <text evidence="5">The sequence shown here is derived from an EMBL/GenBank/DDBJ whole genome shotgun (WGS) entry which is preliminary data.</text>
</comment>
<organism evidence="5 6">
    <name type="scientific">Erysiphe neolycopersici</name>
    <dbReference type="NCBI Taxonomy" id="212602"/>
    <lineage>
        <taxon>Eukaryota</taxon>
        <taxon>Fungi</taxon>
        <taxon>Dikarya</taxon>
        <taxon>Ascomycota</taxon>
        <taxon>Pezizomycotina</taxon>
        <taxon>Leotiomycetes</taxon>
        <taxon>Erysiphales</taxon>
        <taxon>Erysiphaceae</taxon>
        <taxon>Erysiphe</taxon>
    </lineage>
</organism>
<dbReference type="InterPro" id="IPR018247">
    <property type="entry name" value="EF_Hand_1_Ca_BS"/>
</dbReference>
<dbReference type="EMBL" id="MCFK01009186">
    <property type="protein sequence ID" value="RKF55184.1"/>
    <property type="molecule type" value="Genomic_DNA"/>
</dbReference>
<keyword evidence="1" id="KW-0677">Repeat</keyword>
<dbReference type="GO" id="GO:0005509">
    <property type="term" value="F:calcium ion binding"/>
    <property type="evidence" value="ECO:0007669"/>
    <property type="project" value="InterPro"/>
</dbReference>
<dbReference type="OrthoDB" id="429467at2759"/>
<name>A0A420HCL4_9PEZI</name>
<proteinExistence type="predicted"/>